<evidence type="ECO:0000313" key="6">
    <source>
        <dbReference type="Proteomes" id="UP000016935"/>
    </source>
</evidence>
<comment type="subcellular location">
    <subcellularLocation>
        <location evidence="1">Secreted</location>
    </subcellularLocation>
</comment>
<dbReference type="PANTHER" id="PTHR10009:SF17">
    <property type="entry name" value="MAJOR ROYAL JELLY PROTEIN"/>
    <property type="match status" value="1"/>
</dbReference>
<dbReference type="InterPro" id="IPR011042">
    <property type="entry name" value="6-blade_b-propeller_TolB-like"/>
</dbReference>
<sequence length="426" mass="46558">MSMKILGTLALTSLAWATEYWQTPPGGYRPFGPGYTNGAYPTDFSLAGPPLEAIHDSQTPSTGLAVDSNNRLYLAYPRNSGQTPNNVVVCTSFNDEKPWPNAGIQNCTAGQDPSTCFINVQNIILDNKGRLWVIDSGIPYNATPETGAIFGGAKIMSFDETTGEHLRTYVIPERLLSHRMNMNDLRINTTLGGKSGYAFIPDASTNSSLVTIDLDDGSALRRLFNTSVVRADENYVGSYDGQPIYTWNGTKKGHLTTAADGVALPTSSGNFYWGVLASRRFYYISQEILVDPNKTEDEVLAAVQNPGQCGSEQAGFTADDRGRVYIAASEQNAIYYVDTLKSEVNMTINGDAPGGSGLIPANNYVVKVLARSALIQHADSMAILNGWMYFNTNQLMLSPKFNYDNVDRRRGPFRSYRLWIGRGPAA</sequence>
<dbReference type="HOGENOM" id="CLU_031076_0_3_1"/>
<protein>
    <recommendedName>
        <fullName evidence="7">Major royal jelly protein</fullName>
    </recommendedName>
</protein>
<name>R0IA89_EXST2</name>
<feature type="chain" id="PRO_5004342246" description="Major royal jelly protein" evidence="4">
    <location>
        <begin position="18"/>
        <end position="426"/>
    </location>
</feature>
<feature type="signal peptide" evidence="4">
    <location>
        <begin position="1"/>
        <end position="17"/>
    </location>
</feature>
<dbReference type="AlphaFoldDB" id="R0IA89"/>
<reference evidence="5 6" key="2">
    <citation type="journal article" date="2013" name="PLoS Genet.">
        <title>Comparative genome structure, secondary metabolite, and effector coding capacity across Cochliobolus pathogens.</title>
        <authorList>
            <person name="Condon B.J."/>
            <person name="Leng Y."/>
            <person name="Wu D."/>
            <person name="Bushley K.E."/>
            <person name="Ohm R.A."/>
            <person name="Otillar R."/>
            <person name="Martin J."/>
            <person name="Schackwitz W."/>
            <person name="Grimwood J."/>
            <person name="MohdZainudin N."/>
            <person name="Xue C."/>
            <person name="Wang R."/>
            <person name="Manning V.A."/>
            <person name="Dhillon B."/>
            <person name="Tu Z.J."/>
            <person name="Steffenson B.J."/>
            <person name="Salamov A."/>
            <person name="Sun H."/>
            <person name="Lowry S."/>
            <person name="LaButti K."/>
            <person name="Han J."/>
            <person name="Copeland A."/>
            <person name="Lindquist E."/>
            <person name="Barry K."/>
            <person name="Schmutz J."/>
            <person name="Baker S.E."/>
            <person name="Ciuffetti L.M."/>
            <person name="Grigoriev I.V."/>
            <person name="Zhong S."/>
            <person name="Turgeon B.G."/>
        </authorList>
    </citation>
    <scope>NUCLEOTIDE SEQUENCE [LARGE SCALE GENOMIC DNA]</scope>
    <source>
        <strain evidence="6">28A</strain>
    </source>
</reference>
<organism evidence="5 6">
    <name type="scientific">Exserohilum turcicum (strain 28A)</name>
    <name type="common">Northern leaf blight fungus</name>
    <name type="synonym">Setosphaeria turcica</name>
    <dbReference type="NCBI Taxonomy" id="671987"/>
    <lineage>
        <taxon>Eukaryota</taxon>
        <taxon>Fungi</taxon>
        <taxon>Dikarya</taxon>
        <taxon>Ascomycota</taxon>
        <taxon>Pezizomycotina</taxon>
        <taxon>Dothideomycetes</taxon>
        <taxon>Pleosporomycetidae</taxon>
        <taxon>Pleosporales</taxon>
        <taxon>Pleosporineae</taxon>
        <taxon>Pleosporaceae</taxon>
        <taxon>Exserohilum</taxon>
    </lineage>
</organism>
<comment type="similarity">
    <text evidence="2">Belongs to the major royal jelly protein family.</text>
</comment>
<dbReference type="GeneID" id="19406271"/>
<dbReference type="Gene3D" id="2.120.10.30">
    <property type="entry name" value="TolB, C-terminal domain"/>
    <property type="match status" value="1"/>
</dbReference>
<dbReference type="eggNOG" id="ENOG502SIBW">
    <property type="taxonomic scope" value="Eukaryota"/>
</dbReference>
<dbReference type="GO" id="GO:0005576">
    <property type="term" value="C:extracellular region"/>
    <property type="evidence" value="ECO:0007669"/>
    <property type="project" value="UniProtKB-SubCell"/>
</dbReference>
<evidence type="ECO:0000256" key="1">
    <source>
        <dbReference type="ARBA" id="ARBA00004613"/>
    </source>
</evidence>
<dbReference type="InterPro" id="IPR017996">
    <property type="entry name" value="MRJP/yellow-related"/>
</dbReference>
<dbReference type="RefSeq" id="XP_008030512.1">
    <property type="nucleotide sequence ID" value="XM_008032321.1"/>
</dbReference>
<evidence type="ECO:0000256" key="3">
    <source>
        <dbReference type="ARBA" id="ARBA00022525"/>
    </source>
</evidence>
<dbReference type="OrthoDB" id="7776143at2759"/>
<evidence type="ECO:0000313" key="5">
    <source>
        <dbReference type="EMBL" id="EOA82246.1"/>
    </source>
</evidence>
<dbReference type="Proteomes" id="UP000016935">
    <property type="component" value="Unassembled WGS sequence"/>
</dbReference>
<proteinExistence type="inferred from homology"/>
<dbReference type="Pfam" id="PF03022">
    <property type="entry name" value="MRJP"/>
    <property type="match status" value="1"/>
</dbReference>
<gene>
    <name evidence="5" type="ORF">SETTUDRAFT_96885</name>
</gene>
<accession>R0IA89</accession>
<reference evidence="5 6" key="1">
    <citation type="journal article" date="2012" name="PLoS Pathog.">
        <title>Diverse lifestyles and strategies of plant pathogenesis encoded in the genomes of eighteen Dothideomycetes fungi.</title>
        <authorList>
            <person name="Ohm R.A."/>
            <person name="Feau N."/>
            <person name="Henrissat B."/>
            <person name="Schoch C.L."/>
            <person name="Horwitz B.A."/>
            <person name="Barry K.W."/>
            <person name="Condon B.J."/>
            <person name="Copeland A.C."/>
            <person name="Dhillon B."/>
            <person name="Glaser F."/>
            <person name="Hesse C.N."/>
            <person name="Kosti I."/>
            <person name="LaButti K."/>
            <person name="Lindquist E.A."/>
            <person name="Lucas S."/>
            <person name="Salamov A.A."/>
            <person name="Bradshaw R.E."/>
            <person name="Ciuffetti L."/>
            <person name="Hamelin R.C."/>
            <person name="Kema G.H.J."/>
            <person name="Lawrence C."/>
            <person name="Scott J.A."/>
            <person name="Spatafora J.W."/>
            <person name="Turgeon B.G."/>
            <person name="de Wit P.J.G.M."/>
            <person name="Zhong S."/>
            <person name="Goodwin S.B."/>
            <person name="Grigoriev I.V."/>
        </authorList>
    </citation>
    <scope>NUCLEOTIDE SEQUENCE [LARGE SCALE GENOMIC DNA]</scope>
    <source>
        <strain evidence="6">28A</strain>
    </source>
</reference>
<dbReference type="PANTHER" id="PTHR10009">
    <property type="entry name" value="PROTEIN YELLOW-RELATED"/>
    <property type="match status" value="1"/>
</dbReference>
<evidence type="ECO:0000256" key="2">
    <source>
        <dbReference type="ARBA" id="ARBA00009127"/>
    </source>
</evidence>
<keyword evidence="6" id="KW-1185">Reference proteome</keyword>
<dbReference type="SUPFAM" id="SSF101898">
    <property type="entry name" value="NHL repeat"/>
    <property type="match status" value="1"/>
</dbReference>
<keyword evidence="3" id="KW-0964">Secreted</keyword>
<evidence type="ECO:0000256" key="4">
    <source>
        <dbReference type="SAM" id="SignalP"/>
    </source>
</evidence>
<keyword evidence="4" id="KW-0732">Signal</keyword>
<dbReference type="EMBL" id="KB908855">
    <property type="protein sequence ID" value="EOA82246.1"/>
    <property type="molecule type" value="Genomic_DNA"/>
</dbReference>
<evidence type="ECO:0008006" key="7">
    <source>
        <dbReference type="Google" id="ProtNLM"/>
    </source>
</evidence>